<organism evidence="1">
    <name type="scientific">marine metagenome</name>
    <dbReference type="NCBI Taxonomy" id="408172"/>
    <lineage>
        <taxon>unclassified sequences</taxon>
        <taxon>metagenomes</taxon>
        <taxon>ecological metagenomes</taxon>
    </lineage>
</organism>
<evidence type="ECO:0000313" key="1">
    <source>
        <dbReference type="EMBL" id="SVD33775.1"/>
    </source>
</evidence>
<feature type="non-terminal residue" evidence="1">
    <location>
        <position position="77"/>
    </location>
</feature>
<sequence length="77" mass="8840">MKCDRFVAMGRQIQTKIIVNVFACVVWVGLTSCAGDETLVYLERPVEDIYNLAMDLLLDEDYDQAALTFEEVERQHP</sequence>
<dbReference type="EMBL" id="UINC01144333">
    <property type="protein sequence ID" value="SVD33775.1"/>
    <property type="molecule type" value="Genomic_DNA"/>
</dbReference>
<dbReference type="AlphaFoldDB" id="A0A382UIV7"/>
<accession>A0A382UIV7</accession>
<name>A0A382UIV7_9ZZZZ</name>
<evidence type="ECO:0008006" key="2">
    <source>
        <dbReference type="Google" id="ProtNLM"/>
    </source>
</evidence>
<gene>
    <name evidence="1" type="ORF">METZ01_LOCUS386629</name>
</gene>
<proteinExistence type="predicted"/>
<dbReference type="PROSITE" id="PS51257">
    <property type="entry name" value="PROKAR_LIPOPROTEIN"/>
    <property type="match status" value="1"/>
</dbReference>
<reference evidence="1" key="1">
    <citation type="submission" date="2018-05" db="EMBL/GenBank/DDBJ databases">
        <authorList>
            <person name="Lanie J.A."/>
            <person name="Ng W.-L."/>
            <person name="Kazmierczak K.M."/>
            <person name="Andrzejewski T.M."/>
            <person name="Davidsen T.M."/>
            <person name="Wayne K.J."/>
            <person name="Tettelin H."/>
            <person name="Glass J.I."/>
            <person name="Rusch D."/>
            <person name="Podicherti R."/>
            <person name="Tsui H.-C.T."/>
            <person name="Winkler M.E."/>
        </authorList>
    </citation>
    <scope>NUCLEOTIDE SEQUENCE</scope>
</reference>
<protein>
    <recommendedName>
        <fullName evidence="2">Outer membrane lipoprotein BamD-like domain-containing protein</fullName>
    </recommendedName>
</protein>